<feature type="compositionally biased region" description="Basic and acidic residues" evidence="1">
    <location>
        <begin position="154"/>
        <end position="169"/>
    </location>
</feature>
<comment type="caution">
    <text evidence="2">The sequence shown here is derived from an EMBL/GenBank/DDBJ whole genome shotgun (WGS) entry which is preliminary data.</text>
</comment>
<dbReference type="SUPFAM" id="SSF54928">
    <property type="entry name" value="RNA-binding domain, RBD"/>
    <property type="match status" value="1"/>
</dbReference>
<evidence type="ECO:0000313" key="2">
    <source>
        <dbReference type="EMBL" id="KAK3203456.1"/>
    </source>
</evidence>
<dbReference type="InterPro" id="IPR035979">
    <property type="entry name" value="RBD_domain_sf"/>
</dbReference>
<accession>A0AAN6LUG6</accession>
<evidence type="ECO:0008006" key="4">
    <source>
        <dbReference type="Google" id="ProtNLM"/>
    </source>
</evidence>
<dbReference type="AlphaFoldDB" id="A0AAN6LUG6"/>
<gene>
    <name evidence="2" type="ORF">GRF29_112g1384852</name>
</gene>
<sequence>MATVTIARSYLDALLRRAEFHTSNQGFETAPGLSNNVTISKAEHEFLLQAVREYNLLKSALFRGGLTVETLDTLLSGESAIHDDSNSYAAHSHPWEETFVRPKPAPVTMSRPPVADSPPTSDDITIGEGLAQPRRGFRPDNKLHSYGQPSSFDTSEKDEHVQESTHRVPLHDQRTVLITNLSDRTTHKDLAGIVRGGRILDIFLRNDRSATISFVEGAANFLAYAKRNDVYLHTKRLEFRWNDRQFSVPLHVANKIANGASRNLVVRGALGKLTADQIRDHLDHIHNLVVVDIFFRGGNAYISTNSIHNALFARTCMMSRTAYKGLRIDWYPDECSAPLPPSMAKPNISTSNAPSKAPPIANRYTVLGTGSDLESDSEEESYMTNGVHVSSEWADVAVV</sequence>
<protein>
    <recommendedName>
        <fullName evidence="4">Negative regulator of differentiation 1</fullName>
    </recommendedName>
</protein>
<dbReference type="CDD" id="cd12261">
    <property type="entry name" value="RRM1_3_MRN1"/>
    <property type="match status" value="1"/>
</dbReference>
<dbReference type="Proteomes" id="UP001280581">
    <property type="component" value="Unassembled WGS sequence"/>
</dbReference>
<evidence type="ECO:0000313" key="3">
    <source>
        <dbReference type="Proteomes" id="UP001280581"/>
    </source>
</evidence>
<proteinExistence type="predicted"/>
<dbReference type="EMBL" id="WVTA01000011">
    <property type="protein sequence ID" value="KAK3203456.1"/>
    <property type="molecule type" value="Genomic_DNA"/>
</dbReference>
<dbReference type="GO" id="GO:0003676">
    <property type="term" value="F:nucleic acid binding"/>
    <property type="evidence" value="ECO:0007669"/>
    <property type="project" value="InterPro"/>
</dbReference>
<organism evidence="2 3">
    <name type="scientific">Pseudopithomyces chartarum</name>
    <dbReference type="NCBI Taxonomy" id="1892770"/>
    <lineage>
        <taxon>Eukaryota</taxon>
        <taxon>Fungi</taxon>
        <taxon>Dikarya</taxon>
        <taxon>Ascomycota</taxon>
        <taxon>Pezizomycotina</taxon>
        <taxon>Dothideomycetes</taxon>
        <taxon>Pleosporomycetidae</taxon>
        <taxon>Pleosporales</taxon>
        <taxon>Massarineae</taxon>
        <taxon>Didymosphaeriaceae</taxon>
        <taxon>Pseudopithomyces</taxon>
    </lineage>
</organism>
<feature type="region of interest" description="Disordered" evidence="1">
    <location>
        <begin position="103"/>
        <end position="169"/>
    </location>
</feature>
<evidence type="ECO:0000256" key="1">
    <source>
        <dbReference type="SAM" id="MobiDB-lite"/>
    </source>
</evidence>
<name>A0AAN6LUG6_9PLEO</name>
<reference evidence="2 3" key="1">
    <citation type="submission" date="2021-02" db="EMBL/GenBank/DDBJ databases">
        <title>Genome assembly of Pseudopithomyces chartarum.</title>
        <authorList>
            <person name="Jauregui R."/>
            <person name="Singh J."/>
            <person name="Voisey C."/>
        </authorList>
    </citation>
    <scope>NUCLEOTIDE SEQUENCE [LARGE SCALE GENOMIC DNA]</scope>
    <source>
        <strain evidence="2 3">AGR01</strain>
    </source>
</reference>
<keyword evidence="3" id="KW-1185">Reference proteome</keyword>